<organism evidence="2 3">
    <name type="scientific">Thalassotalea insulae</name>
    <dbReference type="NCBI Taxonomy" id="2056778"/>
    <lineage>
        <taxon>Bacteria</taxon>
        <taxon>Pseudomonadati</taxon>
        <taxon>Pseudomonadota</taxon>
        <taxon>Gammaproteobacteria</taxon>
        <taxon>Alteromonadales</taxon>
        <taxon>Colwelliaceae</taxon>
        <taxon>Thalassotalea</taxon>
    </lineage>
</organism>
<proteinExistence type="predicted"/>
<dbReference type="RefSeq" id="WP_284243206.1">
    <property type="nucleotide sequence ID" value="NZ_BSST01000001.1"/>
</dbReference>
<evidence type="ECO:0000313" key="2">
    <source>
        <dbReference type="EMBL" id="GLX77355.1"/>
    </source>
</evidence>
<dbReference type="Gene3D" id="3.30.420.40">
    <property type="match status" value="2"/>
</dbReference>
<dbReference type="InterPro" id="IPR043129">
    <property type="entry name" value="ATPase_NBD"/>
</dbReference>
<evidence type="ECO:0000313" key="3">
    <source>
        <dbReference type="Proteomes" id="UP001157186"/>
    </source>
</evidence>
<dbReference type="Pfam" id="PF01869">
    <property type="entry name" value="BcrAD_BadFG"/>
    <property type="match status" value="1"/>
</dbReference>
<reference evidence="2 3" key="1">
    <citation type="submission" date="2023-03" db="EMBL/GenBank/DDBJ databases">
        <title>Draft genome sequence of Thalassotalea insulae KCTC 62186T.</title>
        <authorList>
            <person name="Sawabe T."/>
        </authorList>
    </citation>
    <scope>NUCLEOTIDE SEQUENCE [LARGE SCALE GENOMIC DNA]</scope>
    <source>
        <strain evidence="2 3">KCTC 62186</strain>
    </source>
</reference>
<comment type="caution">
    <text evidence="2">The sequence shown here is derived from an EMBL/GenBank/DDBJ whole genome shotgun (WGS) entry which is preliminary data.</text>
</comment>
<dbReference type="PANTHER" id="PTHR43190">
    <property type="entry name" value="N-ACETYL-D-GLUCOSAMINE KINASE"/>
    <property type="match status" value="1"/>
</dbReference>
<dbReference type="PANTHER" id="PTHR43190:SF3">
    <property type="entry name" value="N-ACETYL-D-GLUCOSAMINE KINASE"/>
    <property type="match status" value="1"/>
</dbReference>
<sequence length="300" mass="31988">MNTTHSDILYVGIDGGGTNCRVRIVGPSGELLGQGLGGTANPSHGLSTVIQSMTNAINMALCQAGLSEQHLKRLVVGAGLAGLHLPRYRTMMEQWQHPFHAIYYTDDLHAATLGAHDGKDGAVVIVGTGFSALSMVNGQKTAIGGYGFLQADHCSGSWLGYQAVQAALLAHDHLAPQTLLSELLFEQLEARGYLLADKLADAKAREYGTLAPLVFRAAEQGDTVARHIIADSSEFLTRIIKQLAQTNPPRISLIGGVAQQLVHYLDSDIVTQLSAPIHSAEYGAICFAKQQHQLISTSLS</sequence>
<dbReference type="InterPro" id="IPR052519">
    <property type="entry name" value="Euk-type_GlcNAc_Kinase"/>
</dbReference>
<name>A0ABQ6GMY0_9GAMM</name>
<dbReference type="SUPFAM" id="SSF53067">
    <property type="entry name" value="Actin-like ATPase domain"/>
    <property type="match status" value="2"/>
</dbReference>
<accession>A0ABQ6GMY0</accession>
<protein>
    <submittedName>
        <fullName evidence="2">ATPase</fullName>
    </submittedName>
</protein>
<dbReference type="EMBL" id="BSST01000001">
    <property type="protein sequence ID" value="GLX77355.1"/>
    <property type="molecule type" value="Genomic_DNA"/>
</dbReference>
<gene>
    <name evidence="2" type="primary">nagK_1</name>
    <name evidence="2" type="ORF">tinsulaeT_06950</name>
</gene>
<keyword evidence="3" id="KW-1185">Reference proteome</keyword>
<dbReference type="Proteomes" id="UP001157186">
    <property type="component" value="Unassembled WGS sequence"/>
</dbReference>
<feature type="domain" description="ATPase BadF/BadG/BcrA/BcrD type" evidence="1">
    <location>
        <begin position="11"/>
        <end position="288"/>
    </location>
</feature>
<evidence type="ECO:0000259" key="1">
    <source>
        <dbReference type="Pfam" id="PF01869"/>
    </source>
</evidence>
<dbReference type="InterPro" id="IPR002731">
    <property type="entry name" value="ATPase_BadF"/>
</dbReference>
<dbReference type="CDD" id="cd24082">
    <property type="entry name" value="ASKHA_NBD_GspK-like"/>
    <property type="match status" value="1"/>
</dbReference>